<keyword evidence="5 10" id="KW-0812">Transmembrane</keyword>
<feature type="transmembrane region" description="Helical" evidence="10">
    <location>
        <begin position="44"/>
        <end position="63"/>
    </location>
</feature>
<accession>A0ABW4SG55</accession>
<dbReference type="PANTHER" id="PTHR32024:SF1">
    <property type="entry name" value="KTR SYSTEM POTASSIUM UPTAKE PROTEIN B"/>
    <property type="match status" value="1"/>
</dbReference>
<reference evidence="12" key="1">
    <citation type="journal article" date="2019" name="Int. J. Syst. Evol. Microbiol.">
        <title>The Global Catalogue of Microorganisms (GCM) 10K type strain sequencing project: providing services to taxonomists for standard genome sequencing and annotation.</title>
        <authorList>
            <consortium name="The Broad Institute Genomics Platform"/>
            <consortium name="The Broad Institute Genome Sequencing Center for Infectious Disease"/>
            <person name="Wu L."/>
            <person name="Ma J."/>
        </authorList>
    </citation>
    <scope>NUCLEOTIDE SEQUENCE [LARGE SCALE GENOMIC DNA]</scope>
    <source>
        <strain evidence="12">CGMCC 4.7177</strain>
    </source>
</reference>
<dbReference type="RefSeq" id="WP_381537830.1">
    <property type="nucleotide sequence ID" value="NZ_JBHUGI010000027.1"/>
</dbReference>
<feature type="transmembrane region" description="Helical" evidence="10">
    <location>
        <begin position="190"/>
        <end position="213"/>
    </location>
</feature>
<proteinExistence type="predicted"/>
<feature type="transmembrane region" description="Helical" evidence="10">
    <location>
        <begin position="126"/>
        <end position="147"/>
    </location>
</feature>
<evidence type="ECO:0000256" key="6">
    <source>
        <dbReference type="ARBA" id="ARBA00022958"/>
    </source>
</evidence>
<comment type="subcellular location">
    <subcellularLocation>
        <location evidence="1">Cell membrane</location>
        <topology evidence="1">Multi-pass membrane protein</topology>
    </subcellularLocation>
</comment>
<keyword evidence="8" id="KW-0406">Ion transport</keyword>
<organism evidence="11 12">
    <name type="scientific">Sporosarcina siberiensis</name>
    <dbReference type="NCBI Taxonomy" id="1365606"/>
    <lineage>
        <taxon>Bacteria</taxon>
        <taxon>Bacillati</taxon>
        <taxon>Bacillota</taxon>
        <taxon>Bacilli</taxon>
        <taxon>Bacillales</taxon>
        <taxon>Caryophanaceae</taxon>
        <taxon>Sporosarcina</taxon>
    </lineage>
</organism>
<evidence type="ECO:0000256" key="3">
    <source>
        <dbReference type="ARBA" id="ARBA00022475"/>
    </source>
</evidence>
<dbReference type="InterPro" id="IPR003445">
    <property type="entry name" value="Cat_transpt"/>
</dbReference>
<keyword evidence="4" id="KW-0633">Potassium transport</keyword>
<feature type="transmembrane region" description="Helical" evidence="10">
    <location>
        <begin position="374"/>
        <end position="392"/>
    </location>
</feature>
<dbReference type="PANTHER" id="PTHR32024">
    <property type="entry name" value="TRK SYSTEM POTASSIUM UPTAKE PROTEIN TRKG-RELATED"/>
    <property type="match status" value="1"/>
</dbReference>
<comment type="caution">
    <text evidence="11">The sequence shown here is derived from an EMBL/GenBank/DDBJ whole genome shotgun (WGS) entry which is preliminary data.</text>
</comment>
<dbReference type="EMBL" id="JBHUGI010000027">
    <property type="protein sequence ID" value="MFD1928458.1"/>
    <property type="molecule type" value="Genomic_DNA"/>
</dbReference>
<protein>
    <submittedName>
        <fullName evidence="11">TrkH family potassium uptake protein</fullName>
    </submittedName>
</protein>
<evidence type="ECO:0000313" key="12">
    <source>
        <dbReference type="Proteomes" id="UP001597218"/>
    </source>
</evidence>
<feature type="transmembrane region" description="Helical" evidence="10">
    <location>
        <begin position="404"/>
        <end position="425"/>
    </location>
</feature>
<evidence type="ECO:0000256" key="2">
    <source>
        <dbReference type="ARBA" id="ARBA00022448"/>
    </source>
</evidence>
<evidence type="ECO:0000313" key="11">
    <source>
        <dbReference type="EMBL" id="MFD1928458.1"/>
    </source>
</evidence>
<evidence type="ECO:0000256" key="7">
    <source>
        <dbReference type="ARBA" id="ARBA00022989"/>
    </source>
</evidence>
<name>A0ABW4SG55_9BACL</name>
<dbReference type="InterPro" id="IPR004772">
    <property type="entry name" value="TrkH"/>
</dbReference>
<dbReference type="NCBIfam" id="TIGR00933">
    <property type="entry name" value="2a38"/>
    <property type="match status" value="1"/>
</dbReference>
<dbReference type="Pfam" id="PF02386">
    <property type="entry name" value="TrkH"/>
    <property type="match status" value="1"/>
</dbReference>
<keyword evidence="6" id="KW-0630">Potassium</keyword>
<keyword evidence="2" id="KW-0813">Transport</keyword>
<feature type="transmembrane region" description="Helical" evidence="10">
    <location>
        <begin position="75"/>
        <end position="99"/>
    </location>
</feature>
<feature type="transmembrane region" description="Helical" evidence="10">
    <location>
        <begin position="12"/>
        <end position="32"/>
    </location>
</feature>
<evidence type="ECO:0000256" key="9">
    <source>
        <dbReference type="ARBA" id="ARBA00023136"/>
    </source>
</evidence>
<evidence type="ECO:0000256" key="5">
    <source>
        <dbReference type="ARBA" id="ARBA00022692"/>
    </source>
</evidence>
<keyword evidence="12" id="KW-1185">Reference proteome</keyword>
<sequence>MKKSRFFRRRLSPPIIISGNFLLLIIFGTLLLKLPIATEHSISWTDAFFTATSASTVTGLGVFDIGSTLTTFGEIILLTLIQLGGLGIMTFAVAILMLFGKKIGIQNRIYIRDSYNQQTVGGMVKYVRLILLFVLSIETLAITLLSIHWIPIFGWRDGIYYSTFHVISAFNNAGFSIFPENLIPFVGDPIVTIILSSLFVIGGLGFFVVMDIWNKKSFHHWTLHTKMMITGTLLLNVIATITLFLLEYNNVNTIGDFSVGNKILASYFQAVSPRTAGFNTIPTGNMEEPSLLFTMLLMFIGGGTASTASGIKLTTFMVIVYATIAYFRGISEPHLFGRTIKTEILLRSLAITTVSLSTIISSLFLLTITESIPLFPLAFEVFSAFGTVGLSMGITGDLSSIGKLIVCLVMFMGRIGPLTLFYLLLKPKKESYKFPYDQVHTG</sequence>
<feature type="transmembrane region" description="Helical" evidence="10">
    <location>
        <begin position="344"/>
        <end position="368"/>
    </location>
</feature>
<feature type="transmembrane region" description="Helical" evidence="10">
    <location>
        <begin position="291"/>
        <end position="324"/>
    </location>
</feature>
<feature type="transmembrane region" description="Helical" evidence="10">
    <location>
        <begin position="225"/>
        <end position="246"/>
    </location>
</feature>
<keyword evidence="3" id="KW-1003">Cell membrane</keyword>
<feature type="transmembrane region" description="Helical" evidence="10">
    <location>
        <begin position="159"/>
        <end position="178"/>
    </location>
</feature>
<keyword evidence="7 10" id="KW-1133">Transmembrane helix</keyword>
<evidence type="ECO:0000256" key="1">
    <source>
        <dbReference type="ARBA" id="ARBA00004651"/>
    </source>
</evidence>
<evidence type="ECO:0000256" key="4">
    <source>
        <dbReference type="ARBA" id="ARBA00022538"/>
    </source>
</evidence>
<gene>
    <name evidence="11" type="ORF">ACFSFY_10390</name>
</gene>
<evidence type="ECO:0000256" key="8">
    <source>
        <dbReference type="ARBA" id="ARBA00023065"/>
    </source>
</evidence>
<keyword evidence="9 10" id="KW-0472">Membrane</keyword>
<evidence type="ECO:0000256" key="10">
    <source>
        <dbReference type="SAM" id="Phobius"/>
    </source>
</evidence>
<dbReference type="Proteomes" id="UP001597218">
    <property type="component" value="Unassembled WGS sequence"/>
</dbReference>